<proteinExistence type="predicted"/>
<dbReference type="EMBL" id="KZ678473">
    <property type="protein sequence ID" value="PSR82676.1"/>
    <property type="molecule type" value="Genomic_DNA"/>
</dbReference>
<evidence type="ECO:0000313" key="3">
    <source>
        <dbReference type="Proteomes" id="UP000241462"/>
    </source>
</evidence>
<gene>
    <name evidence="2" type="ORF">BD289DRAFT_11097</name>
</gene>
<evidence type="ECO:0000313" key="2">
    <source>
        <dbReference type="EMBL" id="PSR82676.1"/>
    </source>
</evidence>
<feature type="chain" id="PRO_5015740533" evidence="1">
    <location>
        <begin position="21"/>
        <end position="264"/>
    </location>
</feature>
<accession>A0A2T3A4G1</accession>
<name>A0A2T3A4G1_9PEZI</name>
<protein>
    <submittedName>
        <fullName evidence="2">Uncharacterized protein</fullName>
    </submittedName>
</protein>
<dbReference type="AlphaFoldDB" id="A0A2T3A4G1"/>
<keyword evidence="3" id="KW-1185">Reference proteome</keyword>
<dbReference type="STRING" id="2025994.A0A2T3A4G1"/>
<keyword evidence="1" id="KW-0732">Signal</keyword>
<reference evidence="2 3" key="1">
    <citation type="journal article" date="2018" name="Mycol. Prog.">
        <title>Coniella lustricola, a new species from submerged detritus.</title>
        <authorList>
            <person name="Raudabaugh D.B."/>
            <person name="Iturriaga T."/>
            <person name="Carver A."/>
            <person name="Mondo S."/>
            <person name="Pangilinan J."/>
            <person name="Lipzen A."/>
            <person name="He G."/>
            <person name="Amirebrahimi M."/>
            <person name="Grigoriev I.V."/>
            <person name="Miller A.N."/>
        </authorList>
    </citation>
    <scope>NUCLEOTIDE SEQUENCE [LARGE SCALE GENOMIC DNA]</scope>
    <source>
        <strain evidence="2 3">B22-T-1</strain>
    </source>
</reference>
<dbReference type="InParanoid" id="A0A2T3A4G1"/>
<feature type="signal peptide" evidence="1">
    <location>
        <begin position="1"/>
        <end position="20"/>
    </location>
</feature>
<evidence type="ECO:0000256" key="1">
    <source>
        <dbReference type="SAM" id="SignalP"/>
    </source>
</evidence>
<dbReference type="OrthoDB" id="3266505at2759"/>
<sequence length="264" mass="28852">MLILTLRPLFFLAVKSSVGGDFINAPRDMLDHPNIDPNCILQCSAAARRNLLLGHHLYKRCSLEYGGNGKLVMLDLHHIFNAVVVLLLHQMVFSNVVNTDTMAIQETRQIFEREAHIEYGSPTPTAGLSKATGYASDCVDVLNDLAALVARIRPLRFKGSDHIETGVDAVWTPPAGTEIGSISAGSADGTYSTNNLSSPILLSEEQLAANLSFENPFGLDAIYSHDMTHGPPPHPHHTNLKELERWVQEGLWGFNVPLGGYTGM</sequence>
<dbReference type="Proteomes" id="UP000241462">
    <property type="component" value="Unassembled WGS sequence"/>
</dbReference>
<organism evidence="2 3">
    <name type="scientific">Coniella lustricola</name>
    <dbReference type="NCBI Taxonomy" id="2025994"/>
    <lineage>
        <taxon>Eukaryota</taxon>
        <taxon>Fungi</taxon>
        <taxon>Dikarya</taxon>
        <taxon>Ascomycota</taxon>
        <taxon>Pezizomycotina</taxon>
        <taxon>Sordariomycetes</taxon>
        <taxon>Sordariomycetidae</taxon>
        <taxon>Diaporthales</taxon>
        <taxon>Schizoparmaceae</taxon>
        <taxon>Coniella</taxon>
    </lineage>
</organism>